<dbReference type="EMBL" id="JABBGC010000001">
    <property type="protein sequence ID" value="NML35775.1"/>
    <property type="molecule type" value="Genomic_DNA"/>
</dbReference>
<sequence>MNSPEIPLYQANPELFKTYLLDHTTPDEILVVKGVTMDDHLLKSELHIKVILQFQIEACIKFKQTTAVQVMARLRKRIRTFMHSPRMPAAIQKIERSFSRAIPALYEKDPAQFERFVMADFLSRPTAGDIPGITQRDRMLRIEIVLYILDDEIIRLSALVKQRSVRAVRAEHRRKVNRVLAAYGRLLPAAQDN</sequence>
<protein>
    <submittedName>
        <fullName evidence="1">Uncharacterized protein</fullName>
    </submittedName>
</protein>
<name>A0A848GAX1_9BACT</name>
<dbReference type="RefSeq" id="WP_169222966.1">
    <property type="nucleotide sequence ID" value="NZ_JABBGC010000001.1"/>
</dbReference>
<reference evidence="1 2" key="1">
    <citation type="submission" date="2020-04" db="EMBL/GenBank/DDBJ databases">
        <title>Chitinophaga sp. G-6-1-13 sp. nov., isolated from soil.</title>
        <authorList>
            <person name="Dahal R.H."/>
            <person name="Chaudhary D.K."/>
        </authorList>
    </citation>
    <scope>NUCLEOTIDE SEQUENCE [LARGE SCALE GENOMIC DNA]</scope>
    <source>
        <strain evidence="1 2">G-6-1-13</strain>
    </source>
</reference>
<accession>A0A848GAX1</accession>
<evidence type="ECO:0000313" key="2">
    <source>
        <dbReference type="Proteomes" id="UP000583266"/>
    </source>
</evidence>
<dbReference type="AlphaFoldDB" id="A0A848GAX1"/>
<keyword evidence="2" id="KW-1185">Reference proteome</keyword>
<dbReference type="Proteomes" id="UP000583266">
    <property type="component" value="Unassembled WGS sequence"/>
</dbReference>
<evidence type="ECO:0000313" key="1">
    <source>
        <dbReference type="EMBL" id="NML35775.1"/>
    </source>
</evidence>
<proteinExistence type="predicted"/>
<gene>
    <name evidence="1" type="ORF">HHL17_01075</name>
</gene>
<organism evidence="1 2">
    <name type="scientific">Chitinophaga fulva</name>
    <dbReference type="NCBI Taxonomy" id="2728842"/>
    <lineage>
        <taxon>Bacteria</taxon>
        <taxon>Pseudomonadati</taxon>
        <taxon>Bacteroidota</taxon>
        <taxon>Chitinophagia</taxon>
        <taxon>Chitinophagales</taxon>
        <taxon>Chitinophagaceae</taxon>
        <taxon>Chitinophaga</taxon>
    </lineage>
</organism>
<comment type="caution">
    <text evidence="1">The sequence shown here is derived from an EMBL/GenBank/DDBJ whole genome shotgun (WGS) entry which is preliminary data.</text>
</comment>